<keyword evidence="5" id="KW-0752">Steroid biosynthesis</keyword>
<keyword evidence="9 13" id="KW-0472">Membrane</keyword>
<dbReference type="PROSITE" id="PS51751">
    <property type="entry name" value="EXPERA"/>
    <property type="match status" value="1"/>
</dbReference>
<dbReference type="Gene3D" id="3.90.180.10">
    <property type="entry name" value="Medium-chain alcohol dehydrogenases, catalytic domain"/>
    <property type="match status" value="1"/>
</dbReference>
<protein>
    <recommendedName>
        <fullName evidence="16">EXPERA domain-containing protein</fullName>
    </recommendedName>
</protein>
<feature type="domain" description="EXPERA" evidence="16">
    <location>
        <begin position="622"/>
        <end position="768"/>
    </location>
</feature>
<dbReference type="SUPFAM" id="SSF50129">
    <property type="entry name" value="GroES-like"/>
    <property type="match status" value="1"/>
</dbReference>
<evidence type="ECO:0000256" key="1">
    <source>
        <dbReference type="ARBA" id="ARBA00004141"/>
    </source>
</evidence>
<keyword evidence="8" id="KW-0443">Lipid metabolism</keyword>
<evidence type="ECO:0000256" key="13">
    <source>
        <dbReference type="PROSITE-ProRule" id="PRU01087"/>
    </source>
</evidence>
<evidence type="ECO:0000256" key="5">
    <source>
        <dbReference type="ARBA" id="ARBA00022955"/>
    </source>
</evidence>
<dbReference type="CDD" id="cd05188">
    <property type="entry name" value="MDR"/>
    <property type="match status" value="1"/>
</dbReference>
<dbReference type="GeneID" id="55992442"/>
<reference evidence="18" key="1">
    <citation type="submission" date="2020-06" db="EMBL/GenBank/DDBJ databases">
        <title>A chromosome-scale genome assembly of Talaromyces rugulosus W13939.</title>
        <authorList>
            <person name="Wang B."/>
            <person name="Guo L."/>
            <person name="Ye K."/>
            <person name="Wang L."/>
        </authorList>
    </citation>
    <scope>NUCLEOTIDE SEQUENCE [LARGE SCALE GENOMIC DNA]</scope>
    <source>
        <strain evidence="18">W13939</strain>
    </source>
</reference>
<organism evidence="17 18">
    <name type="scientific">Talaromyces rugulosus</name>
    <name type="common">Penicillium rugulosum</name>
    <dbReference type="NCBI Taxonomy" id="121627"/>
    <lineage>
        <taxon>Eukaryota</taxon>
        <taxon>Fungi</taxon>
        <taxon>Dikarya</taxon>
        <taxon>Ascomycota</taxon>
        <taxon>Pezizomycotina</taxon>
        <taxon>Eurotiomycetes</taxon>
        <taxon>Eurotiomycetidae</taxon>
        <taxon>Eurotiales</taxon>
        <taxon>Trichocomaceae</taxon>
        <taxon>Talaromyces</taxon>
        <taxon>Talaromyces sect. Islandici</taxon>
    </lineage>
</organism>
<keyword evidence="18" id="KW-1185">Reference proteome</keyword>
<evidence type="ECO:0000256" key="15">
    <source>
        <dbReference type="SAM" id="Phobius"/>
    </source>
</evidence>
<feature type="region of interest" description="Disordered" evidence="14">
    <location>
        <begin position="1"/>
        <end position="29"/>
    </location>
</feature>
<dbReference type="PANTHER" id="PTHR14207:SF0">
    <property type="entry name" value="3-BETA-HYDROXYSTEROID-DELTA(8),DELTA(7)-ISOMERASE"/>
    <property type="match status" value="1"/>
</dbReference>
<dbReference type="Gene3D" id="3.40.50.720">
    <property type="entry name" value="NAD(P)-binding Rossmann-like Domain"/>
    <property type="match status" value="1"/>
</dbReference>
<dbReference type="InterPro" id="IPR013154">
    <property type="entry name" value="ADH-like_N"/>
</dbReference>
<evidence type="ECO:0000256" key="6">
    <source>
        <dbReference type="ARBA" id="ARBA00022989"/>
    </source>
</evidence>
<sequence length="792" mass="88271">EELSANEELTVEEVEEQGHEKGEGEYEENLHTPAGTSTIGDQFDNLGPHPSIDPGVTCPWPGQTFVFRDHLTKRVITLEDGNLVLRPNGRSSDRGSHWRCEQSKSLWLGFRNAVSGTYIGRDGNGKIATSAKDHLQLGSFCTRQLQAGEHVLLVKYYDDLLPLVYDFKDLEFRVGNKGDMERFRAWEFIKTPKDSIAFARSPTKTKMTTEIQTQRALYQEVYGEPLVVKNLEIPKATPGSVIVRIAAAGVITYMKDIYNGKRQHPYPTPIIPGSCAVGRVAELGADSTSLKVGDLVFIDPVIRGRDGTGDIFLFGVHRGHSDGGRKLMEGEWRHGTFAEYAKIPIENCAPIDEKLCCGSTEEGGLGYQVSDLVDLGRLLVPFGGLRDIELQPGQTVIVAQPTGGFGSAAVQVALAMGARVIAMGRNASKLENVVRQMAPFTRPGMLETVTISGSVETDVKNLQKFRPIDAFFDISPDEAINSSHFKAAILSLRQEGRVSLMGGFRSDVPIPHSMIMHANIRLQGTWMCTRAQVREGIKLAERGLLKLSGSTPKEFALEAWDEAFDMETPLHPYFPLGIHIPGYVANVNSLPSLLGQFALLWAVVMAVAWLGISRIRPSSSTADRLACVWFCLTASIHLFFEGYFVVNHTTIGGADHLFGELWKEYSLSDSRYLRSDAFLVSMESITAVFWGPLGFFIAYSIAVQHPARYALQIVISLGQIYGDLLYYATSLFDLFHYGVEFSRPENYYFWVYYFFMNFIWIVIPTYYLKDALNEVISVFRKADQVEKTRRAQ</sequence>
<dbReference type="GO" id="GO:0004769">
    <property type="term" value="F:steroid Delta-isomerase activity"/>
    <property type="evidence" value="ECO:0007669"/>
    <property type="project" value="TreeGrafter"/>
</dbReference>
<feature type="non-terminal residue" evidence="17">
    <location>
        <position position="1"/>
    </location>
</feature>
<feature type="transmembrane region" description="Helical" evidence="15">
    <location>
        <begin position="709"/>
        <end position="727"/>
    </location>
</feature>
<dbReference type="SUPFAM" id="SSF51735">
    <property type="entry name" value="NAD(P)-binding Rossmann-fold domains"/>
    <property type="match status" value="1"/>
</dbReference>
<dbReference type="KEGG" id="trg:TRUGW13939_04944"/>
<evidence type="ECO:0000256" key="8">
    <source>
        <dbReference type="ARBA" id="ARBA00023098"/>
    </source>
</evidence>
<dbReference type="Proteomes" id="UP000509510">
    <property type="component" value="Chromosome III"/>
</dbReference>
<keyword evidence="4 13" id="KW-0812">Transmembrane</keyword>
<keyword evidence="11" id="KW-0753">Steroid metabolism</keyword>
<dbReference type="EMBL" id="CP055900">
    <property type="protein sequence ID" value="QKX57824.1"/>
    <property type="molecule type" value="Genomic_DNA"/>
</dbReference>
<evidence type="ECO:0000313" key="17">
    <source>
        <dbReference type="EMBL" id="QKX57824.1"/>
    </source>
</evidence>
<dbReference type="InterPro" id="IPR013149">
    <property type="entry name" value="ADH-like_C"/>
</dbReference>
<feature type="transmembrane region" description="Helical" evidence="15">
    <location>
        <begin position="593"/>
        <end position="613"/>
    </location>
</feature>
<evidence type="ECO:0000256" key="3">
    <source>
        <dbReference type="ARBA" id="ARBA00022516"/>
    </source>
</evidence>
<keyword evidence="3" id="KW-0444">Lipid biosynthesis</keyword>
<keyword evidence="7" id="KW-0756">Sterol biosynthesis</keyword>
<dbReference type="AlphaFoldDB" id="A0A7H8QUX7"/>
<evidence type="ECO:0000256" key="9">
    <source>
        <dbReference type="ARBA" id="ARBA00023136"/>
    </source>
</evidence>
<evidence type="ECO:0000256" key="12">
    <source>
        <dbReference type="ARBA" id="ARBA00023235"/>
    </source>
</evidence>
<dbReference type="GO" id="GO:0005783">
    <property type="term" value="C:endoplasmic reticulum"/>
    <property type="evidence" value="ECO:0007669"/>
    <property type="project" value="TreeGrafter"/>
</dbReference>
<dbReference type="InterPro" id="IPR036291">
    <property type="entry name" value="NAD(P)-bd_dom_sf"/>
</dbReference>
<gene>
    <name evidence="17" type="ORF">TRUGW13939_04944</name>
</gene>
<evidence type="ECO:0000256" key="2">
    <source>
        <dbReference type="ARBA" id="ARBA00008337"/>
    </source>
</evidence>
<comment type="similarity">
    <text evidence="2">Belongs to the EBP family.</text>
</comment>
<evidence type="ECO:0000256" key="10">
    <source>
        <dbReference type="ARBA" id="ARBA00023166"/>
    </source>
</evidence>
<dbReference type="InterPro" id="IPR011032">
    <property type="entry name" value="GroES-like_sf"/>
</dbReference>
<feature type="compositionally biased region" description="Acidic residues" evidence="14">
    <location>
        <begin position="1"/>
        <end position="15"/>
    </location>
</feature>
<dbReference type="PANTHER" id="PTHR14207">
    <property type="entry name" value="STEROL ISOMERASE"/>
    <property type="match status" value="1"/>
</dbReference>
<dbReference type="GO" id="GO:0000247">
    <property type="term" value="F:C-8 sterol isomerase activity"/>
    <property type="evidence" value="ECO:0007669"/>
    <property type="project" value="TreeGrafter"/>
</dbReference>
<feature type="transmembrane region" description="Helical" evidence="15">
    <location>
        <begin position="677"/>
        <end position="702"/>
    </location>
</feature>
<keyword evidence="10" id="KW-1207">Sterol metabolism</keyword>
<dbReference type="OrthoDB" id="5407715at2759"/>
<dbReference type="RefSeq" id="XP_035344002.1">
    <property type="nucleotide sequence ID" value="XM_035488109.1"/>
</dbReference>
<feature type="transmembrane region" description="Helical" evidence="15">
    <location>
        <begin position="747"/>
        <end position="768"/>
    </location>
</feature>
<evidence type="ECO:0000256" key="4">
    <source>
        <dbReference type="ARBA" id="ARBA00022692"/>
    </source>
</evidence>
<dbReference type="Pfam" id="PF05241">
    <property type="entry name" value="EBP"/>
    <property type="match status" value="1"/>
</dbReference>
<dbReference type="InterPro" id="IPR033118">
    <property type="entry name" value="EXPERA"/>
</dbReference>
<evidence type="ECO:0000256" key="7">
    <source>
        <dbReference type="ARBA" id="ARBA00023011"/>
    </source>
</evidence>
<dbReference type="InterPro" id="IPR007905">
    <property type="entry name" value="EBP"/>
</dbReference>
<evidence type="ECO:0000256" key="14">
    <source>
        <dbReference type="SAM" id="MobiDB-lite"/>
    </source>
</evidence>
<dbReference type="GO" id="GO:0016020">
    <property type="term" value="C:membrane"/>
    <property type="evidence" value="ECO:0007669"/>
    <property type="project" value="UniProtKB-SubCell"/>
</dbReference>
<dbReference type="GO" id="GO:0047750">
    <property type="term" value="F:cholestenol delta-isomerase activity"/>
    <property type="evidence" value="ECO:0007669"/>
    <property type="project" value="InterPro"/>
</dbReference>
<accession>A0A7H8QUX7</accession>
<proteinExistence type="inferred from homology"/>
<dbReference type="Pfam" id="PF00107">
    <property type="entry name" value="ADH_zinc_N"/>
    <property type="match status" value="1"/>
</dbReference>
<name>A0A7H8QUX7_TALRU</name>
<dbReference type="GO" id="GO:0016126">
    <property type="term" value="P:sterol biosynthetic process"/>
    <property type="evidence" value="ECO:0007669"/>
    <property type="project" value="UniProtKB-KW"/>
</dbReference>
<keyword evidence="12" id="KW-0413">Isomerase</keyword>
<dbReference type="Pfam" id="PF08240">
    <property type="entry name" value="ADH_N"/>
    <property type="match status" value="1"/>
</dbReference>
<feature type="compositionally biased region" description="Basic and acidic residues" evidence="14">
    <location>
        <begin position="16"/>
        <end position="29"/>
    </location>
</feature>
<evidence type="ECO:0000256" key="11">
    <source>
        <dbReference type="ARBA" id="ARBA00023221"/>
    </source>
</evidence>
<feature type="transmembrane region" description="Helical" evidence="15">
    <location>
        <begin position="625"/>
        <end position="646"/>
    </location>
</feature>
<evidence type="ECO:0000259" key="16">
    <source>
        <dbReference type="PROSITE" id="PS51751"/>
    </source>
</evidence>
<keyword evidence="6 13" id="KW-1133">Transmembrane helix</keyword>
<comment type="subcellular location">
    <subcellularLocation>
        <location evidence="1">Membrane</location>
        <topology evidence="1">Multi-pass membrane protein</topology>
    </subcellularLocation>
</comment>
<evidence type="ECO:0000313" key="18">
    <source>
        <dbReference type="Proteomes" id="UP000509510"/>
    </source>
</evidence>